<accession>A0ABS5BSL4</accession>
<keyword evidence="3" id="KW-1185">Reference proteome</keyword>
<feature type="signal peptide" evidence="1">
    <location>
        <begin position="1"/>
        <end position="24"/>
    </location>
</feature>
<dbReference type="Proteomes" id="UP000676565">
    <property type="component" value="Unassembled WGS sequence"/>
</dbReference>
<evidence type="ECO:0000313" key="3">
    <source>
        <dbReference type="Proteomes" id="UP000676565"/>
    </source>
</evidence>
<sequence>MRKRSRFVPLIVLVAAVGAAVWSADPFGQRAGPKAPPERPFVELEAVIAVYTRGGWEIATRPRLPGPYREGEVTPVSGAGVSMVSRVRDNTGAVTEELRVDGDSKFDQLVVRLDTASGGRTLVALRRPRNP</sequence>
<evidence type="ECO:0008006" key="4">
    <source>
        <dbReference type="Google" id="ProtNLM"/>
    </source>
</evidence>
<dbReference type="RefSeq" id="WP_210654281.1">
    <property type="nucleotide sequence ID" value="NZ_JAGKQQ010000001.1"/>
</dbReference>
<comment type="caution">
    <text evidence="2">The sequence shown here is derived from an EMBL/GenBank/DDBJ whole genome shotgun (WGS) entry which is preliminary data.</text>
</comment>
<name>A0ABS5BSL4_9BACT</name>
<reference evidence="2 3" key="1">
    <citation type="submission" date="2021-04" db="EMBL/GenBank/DDBJ databases">
        <authorList>
            <person name="Ivanova A."/>
        </authorList>
    </citation>
    <scope>NUCLEOTIDE SEQUENCE [LARGE SCALE GENOMIC DNA]</scope>
    <source>
        <strain evidence="2 3">G18</strain>
    </source>
</reference>
<keyword evidence="1" id="KW-0732">Signal</keyword>
<organism evidence="2 3">
    <name type="scientific">Gemmata palustris</name>
    <dbReference type="NCBI Taxonomy" id="2822762"/>
    <lineage>
        <taxon>Bacteria</taxon>
        <taxon>Pseudomonadati</taxon>
        <taxon>Planctomycetota</taxon>
        <taxon>Planctomycetia</taxon>
        <taxon>Gemmatales</taxon>
        <taxon>Gemmataceae</taxon>
        <taxon>Gemmata</taxon>
    </lineage>
</organism>
<proteinExistence type="predicted"/>
<dbReference type="EMBL" id="JAGKQQ010000001">
    <property type="protein sequence ID" value="MBP3956255.1"/>
    <property type="molecule type" value="Genomic_DNA"/>
</dbReference>
<protein>
    <recommendedName>
        <fullName evidence="4">TIGR03067 domain-containing protein</fullName>
    </recommendedName>
</protein>
<evidence type="ECO:0000313" key="2">
    <source>
        <dbReference type="EMBL" id="MBP3956255.1"/>
    </source>
</evidence>
<feature type="chain" id="PRO_5045561214" description="TIGR03067 domain-containing protein" evidence="1">
    <location>
        <begin position="25"/>
        <end position="131"/>
    </location>
</feature>
<gene>
    <name evidence="2" type="ORF">J8F10_13275</name>
</gene>
<evidence type="ECO:0000256" key="1">
    <source>
        <dbReference type="SAM" id="SignalP"/>
    </source>
</evidence>